<dbReference type="OrthoDB" id="6761907at2759"/>
<dbReference type="Pfam" id="PF15430">
    <property type="entry name" value="SVWC"/>
    <property type="match status" value="1"/>
</dbReference>
<keyword evidence="3" id="KW-0732">Signal</keyword>
<dbReference type="eggNOG" id="ENOG502TMHN">
    <property type="taxonomic scope" value="Eukaryota"/>
</dbReference>
<name>B4JM45_DROGR</name>
<comment type="subcellular location">
    <subcellularLocation>
        <location evidence="1">Secreted</location>
    </subcellularLocation>
</comment>
<dbReference type="AlphaFoldDB" id="B4JM45"/>
<evidence type="ECO:0000313" key="5">
    <source>
        <dbReference type="EMBL" id="EDV91806.1"/>
    </source>
</evidence>
<dbReference type="SMART" id="SM01318">
    <property type="entry name" value="SVWC"/>
    <property type="match status" value="1"/>
</dbReference>
<reference evidence="5 6" key="1">
    <citation type="journal article" date="2007" name="Nature">
        <title>Evolution of genes and genomes on the Drosophila phylogeny.</title>
        <authorList>
            <consortium name="Drosophila 12 Genomes Consortium"/>
            <person name="Clark A.G."/>
            <person name="Eisen M.B."/>
            <person name="Smith D.R."/>
            <person name="Bergman C.M."/>
            <person name="Oliver B."/>
            <person name="Markow T.A."/>
            <person name="Kaufman T.C."/>
            <person name="Kellis M."/>
            <person name="Gelbart W."/>
            <person name="Iyer V.N."/>
            <person name="Pollard D.A."/>
            <person name="Sackton T.B."/>
            <person name="Larracuente A.M."/>
            <person name="Singh N.D."/>
            <person name="Abad J.P."/>
            <person name="Abt D.N."/>
            <person name="Adryan B."/>
            <person name="Aguade M."/>
            <person name="Akashi H."/>
            <person name="Anderson W.W."/>
            <person name="Aquadro C.F."/>
            <person name="Ardell D.H."/>
            <person name="Arguello R."/>
            <person name="Artieri C.G."/>
            <person name="Barbash D.A."/>
            <person name="Barker D."/>
            <person name="Barsanti P."/>
            <person name="Batterham P."/>
            <person name="Batzoglou S."/>
            <person name="Begun D."/>
            <person name="Bhutkar A."/>
            <person name="Blanco E."/>
            <person name="Bosak S.A."/>
            <person name="Bradley R.K."/>
            <person name="Brand A.D."/>
            <person name="Brent M.R."/>
            <person name="Brooks A.N."/>
            <person name="Brown R.H."/>
            <person name="Butlin R.K."/>
            <person name="Caggese C."/>
            <person name="Calvi B.R."/>
            <person name="Bernardo de Carvalho A."/>
            <person name="Caspi A."/>
            <person name="Castrezana S."/>
            <person name="Celniker S.E."/>
            <person name="Chang J.L."/>
            <person name="Chapple C."/>
            <person name="Chatterji S."/>
            <person name="Chinwalla A."/>
            <person name="Civetta A."/>
            <person name="Clifton S.W."/>
            <person name="Comeron J.M."/>
            <person name="Costello J.C."/>
            <person name="Coyne J.A."/>
            <person name="Daub J."/>
            <person name="David R.G."/>
            <person name="Delcher A.L."/>
            <person name="Delehaunty K."/>
            <person name="Do C.B."/>
            <person name="Ebling H."/>
            <person name="Edwards K."/>
            <person name="Eickbush T."/>
            <person name="Evans J.D."/>
            <person name="Filipski A."/>
            <person name="Findeiss S."/>
            <person name="Freyhult E."/>
            <person name="Fulton L."/>
            <person name="Fulton R."/>
            <person name="Garcia A.C."/>
            <person name="Gardiner A."/>
            <person name="Garfield D.A."/>
            <person name="Garvin B.E."/>
            <person name="Gibson G."/>
            <person name="Gilbert D."/>
            <person name="Gnerre S."/>
            <person name="Godfrey J."/>
            <person name="Good R."/>
            <person name="Gotea V."/>
            <person name="Gravely B."/>
            <person name="Greenberg A.J."/>
            <person name="Griffiths-Jones S."/>
            <person name="Gross S."/>
            <person name="Guigo R."/>
            <person name="Gustafson E.A."/>
            <person name="Haerty W."/>
            <person name="Hahn M.W."/>
            <person name="Halligan D.L."/>
            <person name="Halpern A.L."/>
            <person name="Halter G.M."/>
            <person name="Han M.V."/>
            <person name="Heger A."/>
            <person name="Hillier L."/>
            <person name="Hinrichs A.S."/>
            <person name="Holmes I."/>
            <person name="Hoskins R.A."/>
            <person name="Hubisz M.J."/>
            <person name="Hultmark D."/>
            <person name="Huntley M.A."/>
            <person name="Jaffe D.B."/>
            <person name="Jagadeeshan S."/>
            <person name="Jeck W.R."/>
            <person name="Johnson J."/>
            <person name="Jones C.D."/>
            <person name="Jordan W.C."/>
            <person name="Karpen G.H."/>
            <person name="Kataoka E."/>
            <person name="Keightley P.D."/>
            <person name="Kheradpour P."/>
            <person name="Kirkness E.F."/>
            <person name="Koerich L.B."/>
            <person name="Kristiansen K."/>
            <person name="Kudrna D."/>
            <person name="Kulathinal R.J."/>
            <person name="Kumar S."/>
            <person name="Kwok R."/>
            <person name="Lander E."/>
            <person name="Langley C.H."/>
            <person name="Lapoint R."/>
            <person name="Lazzaro B.P."/>
            <person name="Lee S.J."/>
            <person name="Levesque L."/>
            <person name="Li R."/>
            <person name="Lin C.F."/>
            <person name="Lin M.F."/>
            <person name="Lindblad-Toh K."/>
            <person name="Llopart A."/>
            <person name="Long M."/>
            <person name="Low L."/>
            <person name="Lozovsky E."/>
            <person name="Lu J."/>
            <person name="Luo M."/>
            <person name="Machado C.A."/>
            <person name="Makalowski W."/>
            <person name="Marzo M."/>
            <person name="Matsuda M."/>
            <person name="Matzkin L."/>
            <person name="McAllister B."/>
            <person name="McBride C.S."/>
            <person name="McKernan B."/>
            <person name="McKernan K."/>
            <person name="Mendez-Lago M."/>
            <person name="Minx P."/>
            <person name="Mollenhauer M.U."/>
            <person name="Montooth K."/>
            <person name="Mount S.M."/>
            <person name="Mu X."/>
            <person name="Myers E."/>
            <person name="Negre B."/>
            <person name="Newfeld S."/>
            <person name="Nielsen R."/>
            <person name="Noor M.A."/>
            <person name="O'Grady P."/>
            <person name="Pachter L."/>
            <person name="Papaceit M."/>
            <person name="Parisi M.J."/>
            <person name="Parisi M."/>
            <person name="Parts L."/>
            <person name="Pedersen J.S."/>
            <person name="Pesole G."/>
            <person name="Phillippy A.M."/>
            <person name="Ponting C.P."/>
            <person name="Pop M."/>
            <person name="Porcelli D."/>
            <person name="Powell J.R."/>
            <person name="Prohaska S."/>
            <person name="Pruitt K."/>
            <person name="Puig M."/>
            <person name="Quesneville H."/>
            <person name="Ram K.R."/>
            <person name="Rand D."/>
            <person name="Rasmussen M.D."/>
            <person name="Reed L.K."/>
            <person name="Reenan R."/>
            <person name="Reily A."/>
            <person name="Remington K.A."/>
            <person name="Rieger T.T."/>
            <person name="Ritchie M.G."/>
            <person name="Robin C."/>
            <person name="Rogers Y.H."/>
            <person name="Rohde C."/>
            <person name="Rozas J."/>
            <person name="Rubenfield M.J."/>
            <person name="Ruiz A."/>
            <person name="Russo S."/>
            <person name="Salzberg S.L."/>
            <person name="Sanchez-Gracia A."/>
            <person name="Saranga D.J."/>
            <person name="Sato H."/>
            <person name="Schaeffer S.W."/>
            <person name="Schatz M.C."/>
            <person name="Schlenke T."/>
            <person name="Schwartz R."/>
            <person name="Segarra C."/>
            <person name="Singh R.S."/>
            <person name="Sirot L."/>
            <person name="Sirota M."/>
            <person name="Sisneros N.B."/>
            <person name="Smith C.D."/>
            <person name="Smith T.F."/>
            <person name="Spieth J."/>
            <person name="Stage D.E."/>
            <person name="Stark A."/>
            <person name="Stephan W."/>
            <person name="Strausberg R.L."/>
            <person name="Strempel S."/>
            <person name="Sturgill D."/>
            <person name="Sutton G."/>
            <person name="Sutton G.G."/>
            <person name="Tao W."/>
            <person name="Teichmann S."/>
            <person name="Tobari Y.N."/>
            <person name="Tomimura Y."/>
            <person name="Tsolas J.M."/>
            <person name="Valente V.L."/>
            <person name="Venter E."/>
            <person name="Venter J.C."/>
            <person name="Vicario S."/>
            <person name="Vieira F.G."/>
            <person name="Vilella A.J."/>
            <person name="Villasante A."/>
            <person name="Walenz B."/>
            <person name="Wang J."/>
            <person name="Wasserman M."/>
            <person name="Watts T."/>
            <person name="Wilson D."/>
            <person name="Wilson R.K."/>
            <person name="Wing R.A."/>
            <person name="Wolfner M.F."/>
            <person name="Wong A."/>
            <person name="Wong G.K."/>
            <person name="Wu C.I."/>
            <person name="Wu G."/>
            <person name="Yamamoto D."/>
            <person name="Yang H.P."/>
            <person name="Yang S.P."/>
            <person name="Yorke J.A."/>
            <person name="Yoshida K."/>
            <person name="Zdobnov E."/>
            <person name="Zhang P."/>
            <person name="Zhang Y."/>
            <person name="Zimin A.V."/>
            <person name="Baldwin J."/>
            <person name="Abdouelleil A."/>
            <person name="Abdulkadir J."/>
            <person name="Abebe A."/>
            <person name="Abera B."/>
            <person name="Abreu J."/>
            <person name="Acer S.C."/>
            <person name="Aftuck L."/>
            <person name="Alexander A."/>
            <person name="An P."/>
            <person name="Anderson E."/>
            <person name="Anderson S."/>
            <person name="Arachi H."/>
            <person name="Azer M."/>
            <person name="Bachantsang P."/>
            <person name="Barry A."/>
            <person name="Bayul T."/>
            <person name="Berlin A."/>
            <person name="Bessette D."/>
            <person name="Bloom T."/>
            <person name="Blye J."/>
            <person name="Boguslavskiy L."/>
            <person name="Bonnet C."/>
            <person name="Boukhgalter B."/>
            <person name="Bourzgui I."/>
            <person name="Brown A."/>
            <person name="Cahill P."/>
            <person name="Channer S."/>
            <person name="Cheshatsang Y."/>
            <person name="Chuda L."/>
            <person name="Citroen M."/>
            <person name="Collymore A."/>
            <person name="Cooke P."/>
            <person name="Costello M."/>
            <person name="D'Aco K."/>
            <person name="Daza R."/>
            <person name="De Haan G."/>
            <person name="DeGray S."/>
            <person name="DeMaso C."/>
            <person name="Dhargay N."/>
            <person name="Dooley K."/>
            <person name="Dooley E."/>
            <person name="Doricent M."/>
            <person name="Dorje P."/>
            <person name="Dorjee K."/>
            <person name="Dupes A."/>
            <person name="Elong R."/>
            <person name="Falk J."/>
            <person name="Farina A."/>
            <person name="Faro S."/>
            <person name="Ferguson D."/>
            <person name="Fisher S."/>
            <person name="Foley C.D."/>
            <person name="Franke A."/>
            <person name="Friedrich D."/>
            <person name="Gadbois L."/>
            <person name="Gearin G."/>
            <person name="Gearin C.R."/>
            <person name="Giannoukos G."/>
            <person name="Goode T."/>
            <person name="Graham J."/>
            <person name="Grandbois E."/>
            <person name="Grewal S."/>
            <person name="Gyaltsen K."/>
            <person name="Hafez N."/>
            <person name="Hagos B."/>
            <person name="Hall J."/>
            <person name="Henson C."/>
            <person name="Hollinger A."/>
            <person name="Honan T."/>
            <person name="Huard M.D."/>
            <person name="Hughes L."/>
            <person name="Hurhula B."/>
            <person name="Husby M.E."/>
            <person name="Kamat A."/>
            <person name="Kanga B."/>
            <person name="Kashin S."/>
            <person name="Khazanovich D."/>
            <person name="Kisner P."/>
            <person name="Lance K."/>
            <person name="Lara M."/>
            <person name="Lee W."/>
            <person name="Lennon N."/>
            <person name="Letendre F."/>
            <person name="LeVine R."/>
            <person name="Lipovsky A."/>
            <person name="Liu X."/>
            <person name="Liu J."/>
            <person name="Liu S."/>
            <person name="Lokyitsang T."/>
            <person name="Lokyitsang Y."/>
            <person name="Lubonja R."/>
            <person name="Lui A."/>
            <person name="MacDonald P."/>
            <person name="Magnisalis V."/>
            <person name="Maru K."/>
            <person name="Matthews C."/>
            <person name="McCusker W."/>
            <person name="McDonough S."/>
            <person name="Mehta T."/>
            <person name="Meldrim J."/>
            <person name="Meneus L."/>
            <person name="Mihai O."/>
            <person name="Mihalev A."/>
            <person name="Mihova T."/>
            <person name="Mittelman R."/>
            <person name="Mlenga V."/>
            <person name="Montmayeur A."/>
            <person name="Mulrain L."/>
            <person name="Navidi A."/>
            <person name="Naylor J."/>
            <person name="Negash T."/>
            <person name="Nguyen T."/>
            <person name="Nguyen N."/>
            <person name="Nicol R."/>
            <person name="Norbu C."/>
            <person name="Norbu N."/>
            <person name="Novod N."/>
            <person name="O'Neill B."/>
            <person name="Osman S."/>
            <person name="Markiewicz E."/>
            <person name="Oyono O.L."/>
            <person name="Patti C."/>
            <person name="Phunkhang P."/>
            <person name="Pierre F."/>
            <person name="Priest M."/>
            <person name="Raghuraman S."/>
            <person name="Rege F."/>
            <person name="Reyes R."/>
            <person name="Rise C."/>
            <person name="Rogov P."/>
            <person name="Ross K."/>
            <person name="Ryan E."/>
            <person name="Settipalli S."/>
            <person name="Shea T."/>
            <person name="Sherpa N."/>
            <person name="Shi L."/>
            <person name="Shih D."/>
            <person name="Sparrow T."/>
            <person name="Spaulding J."/>
            <person name="Stalker J."/>
            <person name="Stange-Thomann N."/>
            <person name="Stavropoulos S."/>
            <person name="Stone C."/>
            <person name="Strader C."/>
            <person name="Tesfaye S."/>
            <person name="Thomson T."/>
            <person name="Thoulutsang Y."/>
            <person name="Thoulutsang D."/>
            <person name="Topham K."/>
            <person name="Topping I."/>
            <person name="Tsamla T."/>
            <person name="Vassiliev H."/>
            <person name="Vo A."/>
            <person name="Wangchuk T."/>
            <person name="Wangdi T."/>
            <person name="Weiand M."/>
            <person name="Wilkinson J."/>
            <person name="Wilson A."/>
            <person name="Yadav S."/>
            <person name="Young G."/>
            <person name="Yu Q."/>
            <person name="Zembek L."/>
            <person name="Zhong D."/>
            <person name="Zimmer A."/>
            <person name="Zwirko Z."/>
            <person name="Jaffe D.B."/>
            <person name="Alvarez P."/>
            <person name="Brockman W."/>
            <person name="Butler J."/>
            <person name="Chin C."/>
            <person name="Gnerre S."/>
            <person name="Grabherr M."/>
            <person name="Kleber M."/>
            <person name="Mauceli E."/>
            <person name="MacCallum I."/>
        </authorList>
    </citation>
    <scope>NUCLEOTIDE SEQUENCE [LARGE SCALE GENOMIC DNA]</scope>
    <source>
        <strain evidence="6">Tucson 15287-2541.00</strain>
    </source>
</reference>
<keyword evidence="2" id="KW-0964">Secreted</keyword>
<proteinExistence type="predicted"/>
<accession>B4JM45</accession>
<sequence>MKAATFILCVLVLSAHALLVLADCQIAGRRLQPGETYQPPGRCVLNTCGSNGITTSKTCPSLSSLQPCKIVEDASKPFPKCCPRFDCANQNLRL</sequence>
<organism evidence="6">
    <name type="scientific">Drosophila grimshawi</name>
    <name type="common">Hawaiian fruit fly</name>
    <name type="synonym">Idiomyia grimshawi</name>
    <dbReference type="NCBI Taxonomy" id="7222"/>
    <lineage>
        <taxon>Eukaryota</taxon>
        <taxon>Metazoa</taxon>
        <taxon>Ecdysozoa</taxon>
        <taxon>Arthropoda</taxon>
        <taxon>Hexapoda</taxon>
        <taxon>Insecta</taxon>
        <taxon>Pterygota</taxon>
        <taxon>Neoptera</taxon>
        <taxon>Endopterygota</taxon>
        <taxon>Diptera</taxon>
        <taxon>Brachycera</taxon>
        <taxon>Muscomorpha</taxon>
        <taxon>Ephydroidea</taxon>
        <taxon>Drosophilidae</taxon>
        <taxon>Drosophila</taxon>
        <taxon>Hawaiian Drosophila</taxon>
    </lineage>
</organism>
<evidence type="ECO:0000259" key="4">
    <source>
        <dbReference type="SMART" id="SM01318"/>
    </source>
</evidence>
<feature type="chain" id="PRO_5002812657" evidence="3">
    <location>
        <begin position="23"/>
        <end position="94"/>
    </location>
</feature>
<dbReference type="HOGENOM" id="CLU_2471385_0_0_1"/>
<dbReference type="KEGG" id="dgr:6566351"/>
<dbReference type="Proteomes" id="UP000001070">
    <property type="component" value="Unassembled WGS sequence"/>
</dbReference>
<dbReference type="EMBL" id="CH916371">
    <property type="protein sequence ID" value="EDV91806.1"/>
    <property type="molecule type" value="Genomic_DNA"/>
</dbReference>
<gene>
    <name evidence="5" type="primary">Dgri\GH24575</name>
    <name evidence="5" type="ORF">Dgri_GH24575</name>
</gene>
<dbReference type="PhylomeDB" id="B4JM45"/>
<dbReference type="InterPro" id="IPR029277">
    <property type="entry name" value="SVWC_dom"/>
</dbReference>
<feature type="signal peptide" evidence="3">
    <location>
        <begin position="1"/>
        <end position="22"/>
    </location>
</feature>
<evidence type="ECO:0000256" key="3">
    <source>
        <dbReference type="SAM" id="SignalP"/>
    </source>
</evidence>
<evidence type="ECO:0000256" key="1">
    <source>
        <dbReference type="ARBA" id="ARBA00004613"/>
    </source>
</evidence>
<dbReference type="InParanoid" id="B4JM45"/>
<feature type="domain" description="Single" evidence="4">
    <location>
        <begin position="24"/>
        <end position="87"/>
    </location>
</feature>
<keyword evidence="6" id="KW-1185">Reference proteome</keyword>
<dbReference type="FunCoup" id="B4JM45">
    <property type="interactions" value="59"/>
</dbReference>
<evidence type="ECO:0000256" key="2">
    <source>
        <dbReference type="ARBA" id="ARBA00022525"/>
    </source>
</evidence>
<protein>
    <submittedName>
        <fullName evidence="5">GH24575</fullName>
    </submittedName>
</protein>
<evidence type="ECO:0000313" key="6">
    <source>
        <dbReference type="Proteomes" id="UP000001070"/>
    </source>
</evidence>
<dbReference type="OMA" id="RCLQYTC"/>
<dbReference type="GO" id="GO:0005576">
    <property type="term" value="C:extracellular region"/>
    <property type="evidence" value="ECO:0007669"/>
    <property type="project" value="UniProtKB-SubCell"/>
</dbReference>